<dbReference type="Proteomes" id="UP000198828">
    <property type="component" value="Unassembled WGS sequence"/>
</dbReference>
<dbReference type="Pfam" id="PF12982">
    <property type="entry name" value="DUF3866"/>
    <property type="match status" value="1"/>
</dbReference>
<name>A0A1H3CTG9_9FIRM</name>
<proteinExistence type="predicted"/>
<evidence type="ECO:0008006" key="3">
    <source>
        <dbReference type="Google" id="ProtNLM"/>
    </source>
</evidence>
<gene>
    <name evidence="1" type="ORF">SAMN05660923_02546</name>
</gene>
<dbReference type="AlphaFoldDB" id="A0A1H3CTG9"/>
<dbReference type="RefSeq" id="WP_093754277.1">
    <property type="nucleotide sequence ID" value="NZ_BSYN01000009.1"/>
</dbReference>
<protein>
    <recommendedName>
        <fullName evidence="3">DUF3866 domain-containing protein</fullName>
    </recommendedName>
</protein>
<accession>A0A1H3CTG9</accession>
<keyword evidence="2" id="KW-1185">Reference proteome</keyword>
<evidence type="ECO:0000313" key="1">
    <source>
        <dbReference type="EMBL" id="SDX57437.1"/>
    </source>
</evidence>
<organism evidence="1 2">
    <name type="scientific">Tepidimicrobium xylanilyticum</name>
    <dbReference type="NCBI Taxonomy" id="1123352"/>
    <lineage>
        <taxon>Bacteria</taxon>
        <taxon>Bacillati</taxon>
        <taxon>Bacillota</taxon>
        <taxon>Tissierellia</taxon>
        <taxon>Tissierellales</taxon>
        <taxon>Tepidimicrobiaceae</taxon>
        <taxon>Tepidimicrobium</taxon>
    </lineage>
</organism>
<dbReference type="InterPro" id="IPR024479">
    <property type="entry name" value="DUF3866"/>
</dbReference>
<evidence type="ECO:0000313" key="2">
    <source>
        <dbReference type="Proteomes" id="UP000198828"/>
    </source>
</evidence>
<dbReference type="OrthoDB" id="3401376at2"/>
<reference evidence="1 2" key="1">
    <citation type="submission" date="2016-10" db="EMBL/GenBank/DDBJ databases">
        <authorList>
            <person name="de Groot N.N."/>
        </authorList>
    </citation>
    <scope>NUCLEOTIDE SEQUENCE [LARGE SCALE GENOMIC DNA]</scope>
    <source>
        <strain evidence="1 2">DSM 23310</strain>
    </source>
</reference>
<sequence>MLLSYSKAKVVTIEEEYERVSWIKVKMNNSISRAINYTDITGPVKEGDMVIVNTTAVELSLGTGGAHFVLYNYSNESKKLEGKGHIMKLRYTPIQFKVLAAEEEGSGYHHIFNEFRSLNNYPVIVGSLHSMLGPIAAMLKWFDNKIKINYLMTDGGALPLAFSNTVRDLKAKKLIDSTITIGHAFGGDLECTNIYTGLIAAKEILKSDVTIVAMGPGIVGTGTKYGFSGIEQGHIIDAVNTLGGQAIIVPRISFKDARERHFGISHHTRTVLTEIVKTGGKLILPLLEDNKLNILKLQIDKLDIENKYEIIYEYGDDIVNALSFFQLEVSTMGRDYNNDKEYFKTLGAVGKFVYKGLK</sequence>
<dbReference type="EMBL" id="FNNG01000013">
    <property type="protein sequence ID" value="SDX57437.1"/>
    <property type="molecule type" value="Genomic_DNA"/>
</dbReference>